<dbReference type="Proteomes" id="UP000242850">
    <property type="component" value="Unassembled WGS sequence"/>
</dbReference>
<keyword evidence="2" id="KW-1185">Reference proteome</keyword>
<organism evidence="1 2">
    <name type="scientific">Caloramator fervidus</name>
    <dbReference type="NCBI Taxonomy" id="29344"/>
    <lineage>
        <taxon>Bacteria</taxon>
        <taxon>Bacillati</taxon>
        <taxon>Bacillota</taxon>
        <taxon>Clostridia</taxon>
        <taxon>Eubacteriales</taxon>
        <taxon>Clostridiaceae</taxon>
        <taxon>Caloramator</taxon>
    </lineage>
</organism>
<accession>A0A1H5SA24</accession>
<dbReference type="RefSeq" id="WP_103895321.1">
    <property type="nucleotide sequence ID" value="NZ_FNUK01000002.1"/>
</dbReference>
<dbReference type="OrthoDB" id="1938377at2"/>
<evidence type="ECO:0000313" key="2">
    <source>
        <dbReference type="Proteomes" id="UP000242850"/>
    </source>
</evidence>
<dbReference type="AlphaFoldDB" id="A0A1H5SA24"/>
<protein>
    <submittedName>
        <fullName evidence="1">Uncharacterized protein</fullName>
    </submittedName>
</protein>
<name>A0A1H5SA24_9CLOT</name>
<dbReference type="EMBL" id="FNUK01000002">
    <property type="protein sequence ID" value="SEF46848.1"/>
    <property type="molecule type" value="Genomic_DNA"/>
</dbReference>
<gene>
    <name evidence="1" type="ORF">SAMN05660865_00300</name>
</gene>
<evidence type="ECO:0000313" key="1">
    <source>
        <dbReference type="EMBL" id="SEF46848.1"/>
    </source>
</evidence>
<proteinExistence type="predicted"/>
<reference evidence="2" key="1">
    <citation type="submission" date="2016-10" db="EMBL/GenBank/DDBJ databases">
        <authorList>
            <person name="Varghese N."/>
            <person name="Submissions S."/>
        </authorList>
    </citation>
    <scope>NUCLEOTIDE SEQUENCE [LARGE SCALE GENOMIC DNA]</scope>
    <source>
        <strain evidence="2">DSM 5463</strain>
    </source>
</reference>
<sequence length="104" mass="12509">MQYCIFNQNKICDNCSDCNICDIEKNKICNSCGKCLEISSDYKEVRIDGILFDESELDDYIFDDEVLEVEQNDKEENVVYIEDIPELREKYYKELEEFFKEREE</sequence>